<evidence type="ECO:0000313" key="9">
    <source>
        <dbReference type="EMBL" id="OUS44315.1"/>
    </source>
</evidence>
<dbReference type="OrthoDB" id="66964at2759"/>
<dbReference type="KEGG" id="ota:OT_ostta16g01660"/>
<comment type="pathway">
    <text evidence="1">Protein modification; peptidyl-diphthamide biosynthesis.</text>
</comment>
<organism evidence="9">
    <name type="scientific">Ostreococcus tauri</name>
    <name type="common">Marine green alga</name>
    <dbReference type="NCBI Taxonomy" id="70448"/>
    <lineage>
        <taxon>Eukaryota</taxon>
        <taxon>Viridiplantae</taxon>
        <taxon>Chlorophyta</taxon>
        <taxon>Mamiellophyceae</taxon>
        <taxon>Mamiellales</taxon>
        <taxon>Bathycoccaceae</taxon>
        <taxon>Ostreococcus</taxon>
    </lineage>
</organism>
<dbReference type="InterPro" id="IPR044248">
    <property type="entry name" value="DPH3/4-like"/>
</dbReference>
<dbReference type="InterPro" id="IPR036671">
    <property type="entry name" value="DPH_MB_sf"/>
</dbReference>
<keyword evidence="3" id="KW-0408">Iron</keyword>
<comment type="catalytic activity">
    <reaction evidence="5">
        <text>[3Fe-4S](1+)-[protein] + Fe(2+)-[Dph3] = [3Fe-4S](0)-[protein] + Fe(3+)-[Dph3]</text>
        <dbReference type="Rhea" id="RHEA:71235"/>
        <dbReference type="Rhea" id="RHEA-COMP:17996"/>
        <dbReference type="Rhea" id="RHEA-COMP:17997"/>
        <dbReference type="Rhea" id="RHEA-COMP:18002"/>
        <dbReference type="Rhea" id="RHEA-COMP:18003"/>
        <dbReference type="ChEBI" id="CHEBI:29033"/>
        <dbReference type="ChEBI" id="CHEBI:29034"/>
        <dbReference type="ChEBI" id="CHEBI:33751"/>
        <dbReference type="ChEBI" id="CHEBI:47402"/>
        <dbReference type="ChEBI" id="CHEBI:83228"/>
    </reaction>
</comment>
<sequence>MTENLNHTDAMSGAYDEVDLEDMEWSDDARAYTYQCPCGDFFQITLEELHAGEDVAHCPSCSLVLLVIYDPDDLPPLKEAEA</sequence>
<dbReference type="Gene3D" id="3.10.660.10">
    <property type="entry name" value="DPH Zinc finger"/>
    <property type="match status" value="1"/>
</dbReference>
<evidence type="ECO:0000256" key="5">
    <source>
        <dbReference type="ARBA" id="ARBA00036267"/>
    </source>
</evidence>
<dbReference type="eggNOG" id="KOG2923">
    <property type="taxonomic scope" value="Eukaryota"/>
</dbReference>
<reference evidence="9" key="1">
    <citation type="submission" date="2017-04" db="EMBL/GenBank/DDBJ databases">
        <title>Population genomics of picophytoplankton unveils novel chromosome hypervariability.</title>
        <authorList>
            <consortium name="DOE Joint Genome Institute"/>
            <person name="Blanc-Mathieu R."/>
            <person name="Krasovec M."/>
            <person name="Hebrard M."/>
            <person name="Yau S."/>
            <person name="Desgranges E."/>
            <person name="Martin J."/>
            <person name="Schackwitz W."/>
            <person name="Kuo A."/>
            <person name="Salin G."/>
            <person name="Donnadieu C."/>
            <person name="Desdevises Y."/>
            <person name="Sanchez-Ferandin S."/>
            <person name="Moreau H."/>
            <person name="Rivals E."/>
            <person name="Grigoriev I.V."/>
            <person name="Grimsley N."/>
            <person name="Eyre-Walker A."/>
            <person name="Piganeau G."/>
        </authorList>
    </citation>
    <scope>NUCLEOTIDE SEQUENCE [LARGE SCALE GENOMIC DNA]</scope>
    <source>
        <strain evidence="9">RCC 1115</strain>
    </source>
</reference>
<dbReference type="Proteomes" id="UP000195557">
    <property type="component" value="Unassembled WGS sequence"/>
</dbReference>
<evidence type="ECO:0000256" key="6">
    <source>
        <dbReference type="ARBA" id="ARBA00041070"/>
    </source>
</evidence>
<dbReference type="GO" id="GO:0017183">
    <property type="term" value="P:protein histidyl modification to diphthamide"/>
    <property type="evidence" value="ECO:0007669"/>
    <property type="project" value="InterPro"/>
</dbReference>
<dbReference type="InterPro" id="IPR007872">
    <property type="entry name" value="DPH_MB_dom"/>
</dbReference>
<name>A0A1Y5IBG8_OSTTA</name>
<proteinExistence type="inferred from homology"/>
<dbReference type="PANTHER" id="PTHR21454:SF31">
    <property type="entry name" value="DIPHTHAMIDE BIOSYNTHESIS PROTEIN 3"/>
    <property type="match status" value="1"/>
</dbReference>
<dbReference type="SUPFAM" id="SSF144217">
    <property type="entry name" value="CSL zinc finger"/>
    <property type="match status" value="1"/>
</dbReference>
<protein>
    <recommendedName>
        <fullName evidence="6">Diphthamide biosynthesis protein 3</fullName>
    </recommendedName>
</protein>
<keyword evidence="2" id="KW-0479">Metal-binding</keyword>
<evidence type="ECO:0000259" key="8">
    <source>
        <dbReference type="PROSITE" id="PS51074"/>
    </source>
</evidence>
<feature type="domain" description="DPH-type MB" evidence="8">
    <location>
        <begin position="14"/>
        <end position="70"/>
    </location>
</feature>
<dbReference type="FunFam" id="3.10.660.10:FF:000001">
    <property type="entry name" value="Diphthamide biosynthesis 3"/>
    <property type="match status" value="1"/>
</dbReference>
<evidence type="ECO:0000256" key="1">
    <source>
        <dbReference type="ARBA" id="ARBA00005156"/>
    </source>
</evidence>
<comment type="similarity">
    <text evidence="4">Belongs to the DPH3 family.</text>
</comment>
<accession>A0A1Y5IBG8</accession>
<evidence type="ECO:0000256" key="7">
    <source>
        <dbReference type="ARBA" id="ARBA00048125"/>
    </source>
</evidence>
<dbReference type="Pfam" id="PF05207">
    <property type="entry name" value="Zn_ribbon_CSL"/>
    <property type="match status" value="1"/>
</dbReference>
<dbReference type="GO" id="GO:0046872">
    <property type="term" value="F:metal ion binding"/>
    <property type="evidence" value="ECO:0007669"/>
    <property type="project" value="UniProtKB-KW"/>
</dbReference>
<dbReference type="PANTHER" id="PTHR21454">
    <property type="entry name" value="DPH3 HOMOLOG-RELATED"/>
    <property type="match status" value="1"/>
</dbReference>
<dbReference type="AlphaFoldDB" id="A0A1Y5IBG8"/>
<evidence type="ECO:0000256" key="4">
    <source>
        <dbReference type="ARBA" id="ARBA00024032"/>
    </source>
</evidence>
<evidence type="ECO:0000256" key="3">
    <source>
        <dbReference type="ARBA" id="ARBA00023004"/>
    </source>
</evidence>
<dbReference type="RefSeq" id="XP_003083623.2">
    <property type="nucleotide sequence ID" value="XM_003083575.2"/>
</dbReference>
<dbReference type="PROSITE" id="PS51074">
    <property type="entry name" value="DPH_MB"/>
    <property type="match status" value="1"/>
</dbReference>
<dbReference type="OMA" id="IYDPDMF"/>
<dbReference type="EMBL" id="KZ155825">
    <property type="protein sequence ID" value="OUS44315.1"/>
    <property type="molecule type" value="Genomic_DNA"/>
</dbReference>
<gene>
    <name evidence="9" type="ORF">BE221DRAFT_117476</name>
</gene>
<evidence type="ECO:0000256" key="2">
    <source>
        <dbReference type="ARBA" id="ARBA00022723"/>
    </source>
</evidence>
<comment type="catalytic activity">
    <reaction evidence="7">
        <text>2 [3Fe-4S](0)-[protein] + 2 Fe(2+)-[Dph3] + NADH = 2 [4Fe-4S](1+)-[protein] + 2 [Dph3] + NAD(+) + H(+)</text>
        <dbReference type="Rhea" id="RHEA:71239"/>
        <dbReference type="Rhea" id="RHEA-COMP:17997"/>
        <dbReference type="Rhea" id="RHEA-COMP:17998"/>
        <dbReference type="Rhea" id="RHEA-COMP:18001"/>
        <dbReference type="Rhea" id="RHEA-COMP:18002"/>
        <dbReference type="ChEBI" id="CHEBI:15378"/>
        <dbReference type="ChEBI" id="CHEBI:29033"/>
        <dbReference type="ChEBI" id="CHEBI:33723"/>
        <dbReference type="ChEBI" id="CHEBI:47402"/>
        <dbReference type="ChEBI" id="CHEBI:57540"/>
        <dbReference type="ChEBI" id="CHEBI:57945"/>
        <dbReference type="ChEBI" id="CHEBI:83228"/>
    </reaction>
</comment>